<dbReference type="RefSeq" id="WP_113028392.1">
    <property type="nucleotide sequence ID" value="NZ_CABJFF010000002.1"/>
</dbReference>
<dbReference type="AlphaFoldDB" id="A0A413I5C3"/>
<dbReference type="Proteomes" id="UP000284434">
    <property type="component" value="Unassembled WGS sequence"/>
</dbReference>
<reference evidence="1" key="2">
    <citation type="submission" date="2023-01" db="EMBL/GenBank/DDBJ databases">
        <title>Human gut microbiome strain richness.</title>
        <authorList>
            <person name="Chen-Liaw A."/>
        </authorList>
    </citation>
    <scope>NUCLEOTIDE SEQUENCE</scope>
    <source>
        <strain evidence="1">RTP21484st1_B7_RTP21484_190118</strain>
    </source>
</reference>
<evidence type="ECO:0000313" key="3">
    <source>
        <dbReference type="Proteomes" id="UP000284434"/>
    </source>
</evidence>
<protein>
    <submittedName>
        <fullName evidence="1">DUF6266 family protein</fullName>
    </submittedName>
</protein>
<evidence type="ECO:0000313" key="1">
    <source>
        <dbReference type="EMBL" id="MDB9224546.1"/>
    </source>
</evidence>
<organism evidence="2 3">
    <name type="scientific">Odoribacter splanchnicus</name>
    <dbReference type="NCBI Taxonomy" id="28118"/>
    <lineage>
        <taxon>Bacteria</taxon>
        <taxon>Pseudomonadati</taxon>
        <taxon>Bacteroidota</taxon>
        <taxon>Bacteroidia</taxon>
        <taxon>Bacteroidales</taxon>
        <taxon>Odoribacteraceae</taxon>
        <taxon>Odoribacter</taxon>
    </lineage>
</organism>
<proteinExistence type="predicted"/>
<dbReference type="Proteomes" id="UP001212263">
    <property type="component" value="Unassembled WGS sequence"/>
</dbReference>
<dbReference type="InterPro" id="IPR046233">
    <property type="entry name" value="DUF6266"/>
</dbReference>
<accession>A0A413I5C3</accession>
<reference evidence="2 3" key="1">
    <citation type="submission" date="2018-08" db="EMBL/GenBank/DDBJ databases">
        <title>A genome reference for cultivated species of the human gut microbiota.</title>
        <authorList>
            <person name="Zou Y."/>
            <person name="Xue W."/>
            <person name="Luo G."/>
        </authorList>
    </citation>
    <scope>NUCLEOTIDE SEQUENCE [LARGE SCALE GENOMIC DNA]</scope>
    <source>
        <strain evidence="2 3">OF03-11</strain>
    </source>
</reference>
<gene>
    <name evidence="2" type="ORF">DXA53_19425</name>
    <name evidence="1" type="ORF">PN645_16310</name>
</gene>
<dbReference type="EMBL" id="JAQMRD010000027">
    <property type="protein sequence ID" value="MDB9224546.1"/>
    <property type="molecule type" value="Genomic_DNA"/>
</dbReference>
<name>A0A413I5C3_9BACT</name>
<comment type="caution">
    <text evidence="2">The sequence shown here is derived from an EMBL/GenBank/DDBJ whole genome shotgun (WGS) entry which is preliminary data.</text>
</comment>
<evidence type="ECO:0000313" key="2">
    <source>
        <dbReference type="EMBL" id="RGY02609.1"/>
    </source>
</evidence>
<dbReference type="Pfam" id="PF19781">
    <property type="entry name" value="DUF6266"/>
    <property type="match status" value="1"/>
</dbReference>
<dbReference type="EMBL" id="QSCO01000045">
    <property type="protein sequence ID" value="RGY02609.1"/>
    <property type="molecule type" value="Genomic_DNA"/>
</dbReference>
<sequence length="213" mass="23830">MASVKNGLSENIKGRLGNVIFYSRLGRTYARLRPPKGHDPCTVLQQQQRSRMKDVTLFYKVVRQSPLAGIWRQAAYAQGMTGINLFVKSNIAAFSGNGRVTDYEKLHFSFGGLPQGDCFRVVGGNSGISLDIYWENATLLNEGRCADRFMAVVLFENDEFIAYTDLGSIYPRSGCHALIRLPEGYPRPRRVYCFFAAVNGKDYSGDVCCEVEN</sequence>